<feature type="domain" description="CHAT" evidence="2">
    <location>
        <begin position="796"/>
        <end position="931"/>
    </location>
</feature>
<comment type="caution">
    <text evidence="3">The sequence shown here is derived from an EMBL/GenBank/DDBJ whole genome shotgun (WGS) entry which is preliminary data.</text>
</comment>
<protein>
    <recommendedName>
        <fullName evidence="2">CHAT domain-containing protein</fullName>
    </recommendedName>
</protein>
<dbReference type="Pfam" id="PF14516">
    <property type="entry name" value="AAA_35"/>
    <property type="match status" value="1"/>
</dbReference>
<dbReference type="STRING" id="1925591.BI308_13650"/>
<dbReference type="Proteomes" id="UP000183940">
    <property type="component" value="Unassembled WGS sequence"/>
</dbReference>
<feature type="coiled-coil region" evidence="1">
    <location>
        <begin position="418"/>
        <end position="463"/>
    </location>
</feature>
<evidence type="ECO:0000313" key="4">
    <source>
        <dbReference type="Proteomes" id="UP000183940"/>
    </source>
</evidence>
<evidence type="ECO:0000313" key="3">
    <source>
        <dbReference type="EMBL" id="OJJ25077.1"/>
    </source>
</evidence>
<keyword evidence="1" id="KW-0175">Coiled coil</keyword>
<dbReference type="SUPFAM" id="SSF48452">
    <property type="entry name" value="TPR-like"/>
    <property type="match status" value="1"/>
</dbReference>
<evidence type="ECO:0000256" key="1">
    <source>
        <dbReference type="SAM" id="Coils"/>
    </source>
</evidence>
<dbReference type="Gene3D" id="3.40.50.300">
    <property type="entry name" value="P-loop containing nucleotide triphosphate hydrolases"/>
    <property type="match status" value="1"/>
</dbReference>
<dbReference type="InterPro" id="IPR027417">
    <property type="entry name" value="P-loop_NTPase"/>
</dbReference>
<dbReference type="Pfam" id="PF12770">
    <property type="entry name" value="CHAT"/>
    <property type="match status" value="2"/>
</dbReference>
<dbReference type="InterPro" id="IPR024983">
    <property type="entry name" value="CHAT_dom"/>
</dbReference>
<gene>
    <name evidence="3" type="ORF">BI308_13650</name>
</gene>
<proteinExistence type="predicted"/>
<dbReference type="SUPFAM" id="SSF52540">
    <property type="entry name" value="P-loop containing nucleoside triphosphate hydrolases"/>
    <property type="match status" value="1"/>
</dbReference>
<reference evidence="3" key="1">
    <citation type="submission" date="2016-10" db="EMBL/GenBank/DDBJ databases">
        <title>CRISPR-Cas defence system in Roseofilum reptotaenium: evidence of a bacteriophage-cyanobacterium arms race in the coral black band disease.</title>
        <authorList>
            <person name="Buerger P."/>
            <person name="Wood-Charlson E.M."/>
            <person name="Weynberg K.D."/>
            <person name="Willis B."/>
            <person name="Van Oppen M.J."/>
        </authorList>
    </citation>
    <scope>NUCLEOTIDE SEQUENCE [LARGE SCALE GENOMIC DNA]</scope>
    <source>
        <strain evidence="3">AO1-A</strain>
    </source>
</reference>
<dbReference type="Gene3D" id="1.25.40.10">
    <property type="entry name" value="Tetratricopeptide repeat domain"/>
    <property type="match status" value="1"/>
</dbReference>
<feature type="domain" description="CHAT" evidence="2">
    <location>
        <begin position="1019"/>
        <end position="1066"/>
    </location>
</feature>
<dbReference type="InterPro" id="IPR011990">
    <property type="entry name" value="TPR-like_helical_dom_sf"/>
</dbReference>
<dbReference type="EMBL" id="MLAW01000022">
    <property type="protein sequence ID" value="OJJ25077.1"/>
    <property type="molecule type" value="Genomic_DNA"/>
</dbReference>
<name>A0A1L9QR65_9CYAN</name>
<accession>A0A1L9QR65</accession>
<evidence type="ECO:0000259" key="2">
    <source>
        <dbReference type="Pfam" id="PF12770"/>
    </source>
</evidence>
<keyword evidence="4" id="KW-1185">Reference proteome</keyword>
<feature type="coiled-coil region" evidence="1">
    <location>
        <begin position="489"/>
        <end position="516"/>
    </location>
</feature>
<organism evidence="3 4">
    <name type="scientific">Roseofilum reptotaenium AO1-A</name>
    <dbReference type="NCBI Taxonomy" id="1925591"/>
    <lineage>
        <taxon>Bacteria</taxon>
        <taxon>Bacillati</taxon>
        <taxon>Cyanobacteriota</taxon>
        <taxon>Cyanophyceae</taxon>
        <taxon>Desertifilales</taxon>
        <taxon>Desertifilaceae</taxon>
        <taxon>Roseofilum</taxon>
    </lineage>
</organism>
<dbReference type="AlphaFoldDB" id="A0A1L9QR65"/>
<sequence>MGTYYIGGTLPLNSKTYVTRAADEELYQQIRNGEFCYVLNARQMGKSSLRVRTMQRLQENGVVCASIDITELGSQQVTPEKWYGGLIKTLVSRLQLEETFSLRSWLSERRDIPAVQFFGEFLEELIFRQITQPVVIFIDEIDSVLQLGFKDDFFALIRSCYNKRADDDAYKRLSFVLLGVATPGDLIEDKNRTPFNIGRAVELQGFQLHEVLPLVEGLKGRVSHPETAIEEILNWTGGQPFLTQKLCQWVCELAPNLPAGSEGEWMEQLVRTRIIENWEASDDPEHLKTIRNRILSNEQRAAYLLELYQQIRQEGEVVANNSFEEGKLQLSGLVVKQRTGTSVRLKVANPIYFEVFNQAWIEEQLEALRPYAEAFRAWVVSAGADESRLLHGKTLQDAQDWAAGKNLSYRDQEFLAASEKKEIEVQIAQEKLEAELERERKDSEAAEQRNQVLTQANRKVKRRIRIGAVVMVMAILGATFSVQVAGNRVIKANREARQAQIQRQKAEEQVQNVSLLSELAGELNRAGNQSEAEQAWKQAALSFEIKDYDLKQAMLLSHIAIAYQQLEQLDKAMDAVSESLDFLDKVEAKKDLNYSILLAQTLNIKSRLLVAQGDEVVDFSINQQAFDILQTLDPDLTGINPAVEVSFPETVENAYQGVLESIFDVEEVSQVNLEKARQVIESLQLMKLHDFSQMFPLNPNLVKIEAIDPQAAVFYPILFEDRVGFILHLPSEPLYHYSIKRTIDMENYSIDIFSDLPHITMDARGEVRAGDLSNNIDYHFDYHDYHLKVSQKYNDVIFKPSEIYLRSKNIKTLVFISTKAVNNMLENISVFNLHDREQYLVQKYAVAFTPALEIIEPEDKVKRPLKALVAGIARTFDIREEGILLEPSPTIEQEIEKVSSIISSSVLFNENFTNTAFKKALKNFDFSVIHLTNIDHLSMDLGNVISTWDEIISYEDFGILVDSLNQRQDKGIDLLVLDYLKSFVSNYEFTNQLTKYNIRTILTHRRHTSVVPLNNYIPDFMGKFYQKWTQSNTSKAEALRRAQVSFIKNPELSHPDNWANYILIGDWR</sequence>